<evidence type="ECO:0000256" key="4">
    <source>
        <dbReference type="SAM" id="SignalP"/>
    </source>
</evidence>
<keyword evidence="3" id="KW-0472">Membrane</keyword>
<accession>A0AAE1Z5R7</accession>
<dbReference type="SUPFAM" id="SSF57302">
    <property type="entry name" value="Snake toxin-like"/>
    <property type="match status" value="1"/>
</dbReference>
<keyword evidence="3" id="KW-0812">Transmembrane</keyword>
<protein>
    <recommendedName>
        <fullName evidence="7">UPAR/Ly6 domain-containing protein</fullName>
    </recommendedName>
</protein>
<feature type="chain" id="PRO_5041989591" description="UPAR/Ly6 domain-containing protein" evidence="4">
    <location>
        <begin position="19"/>
        <end position="140"/>
    </location>
</feature>
<feature type="transmembrane region" description="Helical" evidence="3">
    <location>
        <begin position="120"/>
        <end position="137"/>
    </location>
</feature>
<comment type="caution">
    <text evidence="5">The sequence shown here is derived from an EMBL/GenBank/DDBJ whole genome shotgun (WGS) entry which is preliminary data.</text>
</comment>
<dbReference type="InterPro" id="IPR045860">
    <property type="entry name" value="Snake_toxin-like_sf"/>
</dbReference>
<keyword evidence="1 4" id="KW-0732">Signal</keyword>
<evidence type="ECO:0008006" key="7">
    <source>
        <dbReference type="Google" id="ProtNLM"/>
    </source>
</evidence>
<dbReference type="CDD" id="cd23599">
    <property type="entry name" value="TFP_LU_ECD_Cold"/>
    <property type="match status" value="1"/>
</dbReference>
<dbReference type="PANTHER" id="PTHR10036">
    <property type="entry name" value="CD59 GLYCOPROTEIN"/>
    <property type="match status" value="1"/>
</dbReference>
<dbReference type="Proteomes" id="UP001292079">
    <property type="component" value="Unassembled WGS sequence"/>
</dbReference>
<keyword evidence="3" id="KW-1133">Transmembrane helix</keyword>
<keyword evidence="2" id="KW-1015">Disulfide bond</keyword>
<organism evidence="5 6">
    <name type="scientific">Schistosoma mekongi</name>
    <name type="common">Parasitic worm</name>
    <dbReference type="NCBI Taxonomy" id="38744"/>
    <lineage>
        <taxon>Eukaryota</taxon>
        <taxon>Metazoa</taxon>
        <taxon>Spiralia</taxon>
        <taxon>Lophotrochozoa</taxon>
        <taxon>Platyhelminthes</taxon>
        <taxon>Trematoda</taxon>
        <taxon>Digenea</taxon>
        <taxon>Strigeidida</taxon>
        <taxon>Schistosomatoidea</taxon>
        <taxon>Schistosomatidae</taxon>
        <taxon>Schistosoma</taxon>
    </lineage>
</organism>
<evidence type="ECO:0000313" key="6">
    <source>
        <dbReference type="Proteomes" id="UP001292079"/>
    </source>
</evidence>
<feature type="signal peptide" evidence="4">
    <location>
        <begin position="1"/>
        <end position="18"/>
    </location>
</feature>
<evidence type="ECO:0000256" key="1">
    <source>
        <dbReference type="ARBA" id="ARBA00022729"/>
    </source>
</evidence>
<dbReference type="PANTHER" id="PTHR10036:SF3">
    <property type="entry name" value="PROTEIN SLEEPLESS-RELATED"/>
    <property type="match status" value="1"/>
</dbReference>
<reference evidence="5" key="1">
    <citation type="submission" date="2022-04" db="EMBL/GenBank/DDBJ databases">
        <authorList>
            <person name="Xu L."/>
            <person name="Lv Z."/>
        </authorList>
    </citation>
    <scope>NUCLEOTIDE SEQUENCE</scope>
    <source>
        <strain evidence="5">LV_2022a</strain>
    </source>
</reference>
<gene>
    <name evidence="5" type="ORF">MN116_008691</name>
</gene>
<dbReference type="Gene3D" id="2.10.60.10">
    <property type="entry name" value="CD59"/>
    <property type="match status" value="1"/>
</dbReference>
<evidence type="ECO:0000256" key="2">
    <source>
        <dbReference type="ARBA" id="ARBA00023157"/>
    </source>
</evidence>
<sequence length="140" mass="16003">MIFEILGFIFSFPLHIVALECYVCKEEEGNHNDCIRTTQTCEPLQDNCQSIVQYKSLAGLAERRAFVTKGCTTMSSCQMTLNVMAERCFQLKTRDWICSYCCSADRCNYYVPGGASRKSAFPLHITLFLICLWNIVWKVA</sequence>
<keyword evidence="6" id="KW-1185">Reference proteome</keyword>
<evidence type="ECO:0000256" key="3">
    <source>
        <dbReference type="SAM" id="Phobius"/>
    </source>
</evidence>
<dbReference type="AlphaFoldDB" id="A0AAE1Z5R7"/>
<reference evidence="5" key="2">
    <citation type="journal article" date="2023" name="Infect Dis Poverty">
        <title>Chromosome-scale genome of the human blood fluke Schistosoma mekongi and its implications for public health.</title>
        <authorList>
            <person name="Zhou M."/>
            <person name="Xu L."/>
            <person name="Xu D."/>
            <person name="Chen W."/>
            <person name="Khan J."/>
            <person name="Hu Y."/>
            <person name="Huang H."/>
            <person name="Wei H."/>
            <person name="Zhang Y."/>
            <person name="Chusongsang P."/>
            <person name="Tanasarnprasert K."/>
            <person name="Hu X."/>
            <person name="Limpanont Y."/>
            <person name="Lv Z."/>
        </authorList>
    </citation>
    <scope>NUCLEOTIDE SEQUENCE</scope>
    <source>
        <strain evidence="5">LV_2022a</strain>
    </source>
</reference>
<name>A0AAE1Z5R7_SCHME</name>
<evidence type="ECO:0000313" key="5">
    <source>
        <dbReference type="EMBL" id="KAK4467762.1"/>
    </source>
</evidence>
<dbReference type="EMBL" id="JALJAT010000008">
    <property type="protein sequence ID" value="KAK4467762.1"/>
    <property type="molecule type" value="Genomic_DNA"/>
</dbReference>
<proteinExistence type="predicted"/>